<evidence type="ECO:0000313" key="4">
    <source>
        <dbReference type="Proteomes" id="UP001189429"/>
    </source>
</evidence>
<feature type="compositionally biased region" description="Basic and acidic residues" evidence="2">
    <location>
        <begin position="299"/>
        <end position="309"/>
    </location>
</feature>
<proteinExistence type="predicted"/>
<feature type="region of interest" description="Disordered" evidence="2">
    <location>
        <begin position="1"/>
        <end position="45"/>
    </location>
</feature>
<gene>
    <name evidence="3" type="ORF">PCOR1329_LOCUS6539</name>
</gene>
<protein>
    <recommendedName>
        <fullName evidence="5">Endonuclease/exonuclease/phosphatase domain-containing protein</fullName>
    </recommendedName>
</protein>
<reference evidence="3" key="1">
    <citation type="submission" date="2023-10" db="EMBL/GenBank/DDBJ databases">
        <authorList>
            <person name="Chen Y."/>
            <person name="Shah S."/>
            <person name="Dougan E. K."/>
            <person name="Thang M."/>
            <person name="Chan C."/>
        </authorList>
    </citation>
    <scope>NUCLEOTIDE SEQUENCE [LARGE SCALE GENOMIC DNA]</scope>
</reference>
<keyword evidence="4" id="KW-1185">Reference proteome</keyword>
<feature type="non-terminal residue" evidence="3">
    <location>
        <position position="587"/>
    </location>
</feature>
<keyword evidence="1" id="KW-0175">Coiled coil</keyword>
<evidence type="ECO:0000256" key="1">
    <source>
        <dbReference type="SAM" id="Coils"/>
    </source>
</evidence>
<dbReference type="EMBL" id="CAUYUJ010001756">
    <property type="protein sequence ID" value="CAK0797460.1"/>
    <property type="molecule type" value="Genomic_DNA"/>
</dbReference>
<accession>A0ABN9PZ50</accession>
<evidence type="ECO:0000313" key="3">
    <source>
        <dbReference type="EMBL" id="CAK0797460.1"/>
    </source>
</evidence>
<comment type="caution">
    <text evidence="3">The sequence shown here is derived from an EMBL/GenBank/DDBJ whole genome shotgun (WGS) entry which is preliminary data.</text>
</comment>
<feature type="compositionally biased region" description="Pro residues" evidence="2">
    <location>
        <begin position="1"/>
        <end position="13"/>
    </location>
</feature>
<dbReference type="Proteomes" id="UP001189429">
    <property type="component" value="Unassembled WGS sequence"/>
</dbReference>
<dbReference type="Gene3D" id="3.60.10.10">
    <property type="entry name" value="Endonuclease/exonuclease/phosphatase"/>
    <property type="match status" value="1"/>
</dbReference>
<feature type="compositionally biased region" description="Low complexity" evidence="2">
    <location>
        <begin position="259"/>
        <end position="295"/>
    </location>
</feature>
<name>A0ABN9PZ50_9DINO</name>
<evidence type="ECO:0008006" key="5">
    <source>
        <dbReference type="Google" id="ProtNLM"/>
    </source>
</evidence>
<dbReference type="SUPFAM" id="SSF56219">
    <property type="entry name" value="DNase I-like"/>
    <property type="match status" value="1"/>
</dbReference>
<organism evidence="3 4">
    <name type="scientific">Prorocentrum cordatum</name>
    <dbReference type="NCBI Taxonomy" id="2364126"/>
    <lineage>
        <taxon>Eukaryota</taxon>
        <taxon>Sar</taxon>
        <taxon>Alveolata</taxon>
        <taxon>Dinophyceae</taxon>
        <taxon>Prorocentrales</taxon>
        <taxon>Prorocentraceae</taxon>
        <taxon>Prorocentrum</taxon>
    </lineage>
</organism>
<dbReference type="InterPro" id="IPR036691">
    <property type="entry name" value="Endo/exonu/phosph_ase_sf"/>
</dbReference>
<sequence>MPPRPSFSPPPLPDGRWGTAGAATDQWPKRKKKKNKKKKAKGGQVVTDLEEEDIVVNDALQVLSKRIDQSALASLKEQVAKSAPKPAPPELPEVQLQRAAMAAREAQSKYDGALDWVNKAQQQLDNATNYLQDMSAALAAAEAAEEEVRANLAPRPKTAPQVMHGKQGIDLMALLEGEAIQITEGDLLQLDVGLEELDDGAEAVIEQWNNRKQQLGEFIQKLVQDHFTPMAAQVKAEIEGLREQKARLVSHKRKKTNDGQAAAGAPAATPEGSPGAAGAAPPAAQSQAQEPHAAATVSREAEATTKSRVDARTAELFDAAMAKAGKGKGAGPSKCLKIYMRNITRWGPKVLEHLKSQWQAYDVVGLCEHHTGPADINDLGDNIAKAGWRPVISPAMPRDHVLQAGGTLIAAKRGLNVHSFSHLAAHASQCYGTSHGVQALSSLGSGPIDFHDFSAVSVRTSWQQIVLVQIYLDHGIGVKGRNLRKLRALGGFLSAQAAPWIAFGDWNVEPNDLDDWLEKVVGTQLLPENVEVTSFAGEGRLFDFAVCAKDLAPFIRSVRSVMDGEWKEHAALQINIGLDPADAEHLT</sequence>
<evidence type="ECO:0000256" key="2">
    <source>
        <dbReference type="SAM" id="MobiDB-lite"/>
    </source>
</evidence>
<feature type="region of interest" description="Disordered" evidence="2">
    <location>
        <begin position="248"/>
        <end position="309"/>
    </location>
</feature>
<feature type="coiled-coil region" evidence="1">
    <location>
        <begin position="117"/>
        <end position="151"/>
    </location>
</feature>
<feature type="compositionally biased region" description="Basic residues" evidence="2">
    <location>
        <begin position="29"/>
        <end position="41"/>
    </location>
</feature>